<proteinExistence type="predicted"/>
<geneLocation type="plasmid" evidence="1">
    <name>cpe</name>
</geneLocation>
<organism evidence="1">
    <name type="scientific">Clostridium perfringens</name>
    <dbReference type="NCBI Taxonomy" id="1502"/>
    <lineage>
        <taxon>Bacteria</taxon>
        <taxon>Bacillati</taxon>
        <taxon>Bacillota</taxon>
        <taxon>Clostridia</taxon>
        <taxon>Eubacteriales</taxon>
        <taxon>Clostridiaceae</taxon>
        <taxon>Clostridium</taxon>
    </lineage>
</organism>
<evidence type="ECO:0000313" key="1">
    <source>
        <dbReference type="EMBL" id="AAW79191.1"/>
    </source>
</evidence>
<sequence length="165" mass="19506">MKGNFMKYKDFDVTNKTYCFKFNETNCSKCHSGICGVENSSLNELFNFKEKLRSKNDINRCKIIASRLINNNIPSNVYIYFYKQCFHYSFSDGQHRSCCAAKLNLKDKKVFLKAYISIQDSLCPYCSLKNKIEILENYSDNIYINSRELEDIKIKLKRDFKLWSL</sequence>
<reference evidence="1" key="1">
    <citation type="journal article" date="2005" name="Mol. Microbiol.">
        <title>Association of beta2 toxin production with Clostridium perfringens type A human gastrointestinal disease isolates carrying a plasmid enterotoxin gene.</title>
        <authorList>
            <person name="Fisher D.J."/>
            <person name="Miyamoto K."/>
            <person name="Harrison B."/>
            <person name="Akimoto S."/>
            <person name="Sarker M.R."/>
            <person name="McClane B.A."/>
        </authorList>
    </citation>
    <scope>NUCLEOTIDE SEQUENCE</scope>
    <source>
        <strain evidence="1">F5603</strain>
        <plasmid evidence="1">cpe</plasmid>
    </source>
</reference>
<dbReference type="RefSeq" id="WP_032491302.1">
    <property type="nucleotide sequence ID" value="NC_007773.1"/>
</dbReference>
<dbReference type="AlphaFoldDB" id="Q4ZFS7"/>
<protein>
    <submittedName>
        <fullName evidence="1">Uncharacterized protein</fullName>
    </submittedName>
</protein>
<dbReference type="EMBL" id="AY737555">
    <property type="protein sequence ID" value="AAW79191.1"/>
    <property type="molecule type" value="Genomic_DNA"/>
</dbReference>
<accession>Q4ZFS7</accession>
<name>Q4ZFS7_CLOPF</name>
<keyword evidence="1" id="KW-0614">Plasmid</keyword>